<dbReference type="PANTHER" id="PTHR32196">
    <property type="entry name" value="ABC TRANSPORTER PERMEASE PROTEIN YPHD-RELATED-RELATED"/>
    <property type="match status" value="1"/>
</dbReference>
<feature type="transmembrane region" description="Helical" evidence="8">
    <location>
        <begin position="136"/>
        <end position="154"/>
    </location>
</feature>
<comment type="subcellular location">
    <subcellularLocation>
        <location evidence="1">Cell membrane</location>
        <topology evidence="1">Multi-pass membrane protein</topology>
    </subcellularLocation>
</comment>
<protein>
    <submittedName>
        <fullName evidence="9">Branched-chain amino acid transport system / permease component family protein</fullName>
    </submittedName>
</protein>
<evidence type="ECO:0000313" key="9">
    <source>
        <dbReference type="EMBL" id="OYR25919.1"/>
    </source>
</evidence>
<proteinExistence type="predicted"/>
<dbReference type="InterPro" id="IPR001851">
    <property type="entry name" value="ABC_transp_permease"/>
</dbReference>
<dbReference type="GO" id="GO:0022857">
    <property type="term" value="F:transmembrane transporter activity"/>
    <property type="evidence" value="ECO:0007669"/>
    <property type="project" value="InterPro"/>
</dbReference>
<feature type="transmembrane region" description="Helical" evidence="8">
    <location>
        <begin position="174"/>
        <end position="196"/>
    </location>
</feature>
<dbReference type="PANTHER" id="PTHR32196:SF21">
    <property type="entry name" value="ABC TRANSPORTER PERMEASE PROTEIN YPHD-RELATED"/>
    <property type="match status" value="1"/>
</dbReference>
<dbReference type="GO" id="GO:0005886">
    <property type="term" value="C:plasma membrane"/>
    <property type="evidence" value="ECO:0007669"/>
    <property type="project" value="UniProtKB-SubCell"/>
</dbReference>
<evidence type="ECO:0000256" key="7">
    <source>
        <dbReference type="ARBA" id="ARBA00023136"/>
    </source>
</evidence>
<dbReference type="EMBL" id="NNRN01000056">
    <property type="protein sequence ID" value="OYR25919.1"/>
    <property type="molecule type" value="Genomic_DNA"/>
</dbReference>
<dbReference type="CDD" id="cd06579">
    <property type="entry name" value="TM_PBP1_transp_AraH_like"/>
    <property type="match status" value="1"/>
</dbReference>
<evidence type="ECO:0000256" key="1">
    <source>
        <dbReference type="ARBA" id="ARBA00004651"/>
    </source>
</evidence>
<dbReference type="AlphaFoldDB" id="A0A256GFN8"/>
<dbReference type="RefSeq" id="WP_094515291.1">
    <property type="nucleotide sequence ID" value="NZ_JBHEEP010000020.1"/>
</dbReference>
<evidence type="ECO:0000256" key="6">
    <source>
        <dbReference type="ARBA" id="ARBA00022989"/>
    </source>
</evidence>
<keyword evidence="4" id="KW-0997">Cell inner membrane</keyword>
<organism evidence="9 10">
    <name type="scientific">Brucella lupini</name>
    <dbReference type="NCBI Taxonomy" id="255457"/>
    <lineage>
        <taxon>Bacteria</taxon>
        <taxon>Pseudomonadati</taxon>
        <taxon>Pseudomonadota</taxon>
        <taxon>Alphaproteobacteria</taxon>
        <taxon>Hyphomicrobiales</taxon>
        <taxon>Brucellaceae</taxon>
        <taxon>Brucella/Ochrobactrum group</taxon>
        <taxon>Brucella</taxon>
    </lineage>
</organism>
<feature type="transmembrane region" description="Helical" evidence="8">
    <location>
        <begin position="60"/>
        <end position="80"/>
    </location>
</feature>
<gene>
    <name evidence="9" type="ORF">CES86_3973</name>
</gene>
<feature type="transmembrane region" description="Helical" evidence="8">
    <location>
        <begin position="85"/>
        <end position="102"/>
    </location>
</feature>
<comment type="caution">
    <text evidence="9">The sequence shown here is derived from an EMBL/GenBank/DDBJ whole genome shotgun (WGS) entry which is preliminary data.</text>
</comment>
<evidence type="ECO:0000256" key="8">
    <source>
        <dbReference type="SAM" id="Phobius"/>
    </source>
</evidence>
<dbReference type="Pfam" id="PF02653">
    <property type="entry name" value="BPD_transp_2"/>
    <property type="match status" value="1"/>
</dbReference>
<keyword evidence="3" id="KW-1003">Cell membrane</keyword>
<keyword evidence="7 8" id="KW-0472">Membrane</keyword>
<feature type="transmembrane region" description="Helical" evidence="8">
    <location>
        <begin position="301"/>
        <end position="323"/>
    </location>
</feature>
<feature type="transmembrane region" description="Helical" evidence="8">
    <location>
        <begin position="264"/>
        <end position="294"/>
    </location>
</feature>
<evidence type="ECO:0000313" key="10">
    <source>
        <dbReference type="Proteomes" id="UP000216363"/>
    </source>
</evidence>
<evidence type="ECO:0000256" key="3">
    <source>
        <dbReference type="ARBA" id="ARBA00022475"/>
    </source>
</evidence>
<evidence type="ECO:0000256" key="2">
    <source>
        <dbReference type="ARBA" id="ARBA00022448"/>
    </source>
</evidence>
<keyword evidence="2" id="KW-0813">Transport</keyword>
<reference evidence="9 10" key="1">
    <citation type="submission" date="2017-07" db="EMBL/GenBank/DDBJ databases">
        <title>Draft genome of Ochrobactrum lupini type strain LUP21.</title>
        <authorList>
            <person name="Krzyzanowska D.M."/>
            <person name="Jafra S."/>
        </authorList>
    </citation>
    <scope>NUCLEOTIDE SEQUENCE [LARGE SCALE GENOMIC DNA]</scope>
    <source>
        <strain evidence="9 10">LUP21</strain>
    </source>
</reference>
<dbReference type="Proteomes" id="UP000216363">
    <property type="component" value="Unassembled WGS sequence"/>
</dbReference>
<feature type="transmembrane region" description="Helical" evidence="8">
    <location>
        <begin position="230"/>
        <end position="252"/>
    </location>
</feature>
<feature type="transmembrane region" description="Helical" evidence="8">
    <location>
        <begin position="24"/>
        <end position="48"/>
    </location>
</feature>
<evidence type="ECO:0000256" key="5">
    <source>
        <dbReference type="ARBA" id="ARBA00022692"/>
    </source>
</evidence>
<feature type="transmembrane region" description="Helical" evidence="8">
    <location>
        <begin position="108"/>
        <end position="129"/>
    </location>
</feature>
<sequence length="331" mass="34450">MSNTDFSANTAPQLKSPAFRSKRLGIILLNYSHVITFLVLVIAASLASPHFLNPINILNVIRGASMVGVVAIGMTVVILCRGIDLSAGSLVGVGAITAAVLAGQGSPIAWIGALAFTTLLGVFNGVIITKLKLQPFIATLSMMIFARGGIYLYSDGGDTIAEGADAAFRWLGSGYVAGIPVPVVLFLMLWLILAYVMKHTRWGRHVYAVGANEEAARVYGIPVDRIKIQVYALSGLLAGIAGLILVSRVSVADPNGGNLFELDAIAAALIGGTSFDGGVGGVTGTILGVLILAIITNLLNLLGVSAFVQMLAKGVIIVAAVVISDQRNRLR</sequence>
<keyword evidence="5 8" id="KW-0812">Transmembrane</keyword>
<keyword evidence="6 8" id="KW-1133">Transmembrane helix</keyword>
<name>A0A256GFN8_9HYPH</name>
<evidence type="ECO:0000256" key="4">
    <source>
        <dbReference type="ARBA" id="ARBA00022519"/>
    </source>
</evidence>
<accession>A0A256GFN8</accession>